<proteinExistence type="predicted"/>
<dbReference type="EMBL" id="CM037157">
    <property type="protein sequence ID" value="KAH7848508.1"/>
    <property type="molecule type" value="Genomic_DNA"/>
</dbReference>
<reference evidence="1 2" key="1">
    <citation type="journal article" date="2021" name="Hortic Res">
        <title>High-quality reference genome and annotation aids understanding of berry development for evergreen blueberry (Vaccinium darrowii).</title>
        <authorList>
            <person name="Yu J."/>
            <person name="Hulse-Kemp A.M."/>
            <person name="Babiker E."/>
            <person name="Staton M."/>
        </authorList>
    </citation>
    <scope>NUCLEOTIDE SEQUENCE [LARGE SCALE GENOMIC DNA]</scope>
    <source>
        <strain evidence="2">cv. NJ 8807/NJ 8810</strain>
        <tissue evidence="1">Young leaf</tissue>
    </source>
</reference>
<protein>
    <submittedName>
        <fullName evidence="1">Uncharacterized protein</fullName>
    </submittedName>
</protein>
<evidence type="ECO:0000313" key="1">
    <source>
        <dbReference type="EMBL" id="KAH7848508.1"/>
    </source>
</evidence>
<name>A0ACB7Y4Q3_9ERIC</name>
<keyword evidence="2" id="KW-1185">Reference proteome</keyword>
<gene>
    <name evidence="1" type="ORF">Vadar_003633</name>
</gene>
<organism evidence="1 2">
    <name type="scientific">Vaccinium darrowii</name>
    <dbReference type="NCBI Taxonomy" id="229202"/>
    <lineage>
        <taxon>Eukaryota</taxon>
        <taxon>Viridiplantae</taxon>
        <taxon>Streptophyta</taxon>
        <taxon>Embryophyta</taxon>
        <taxon>Tracheophyta</taxon>
        <taxon>Spermatophyta</taxon>
        <taxon>Magnoliopsida</taxon>
        <taxon>eudicotyledons</taxon>
        <taxon>Gunneridae</taxon>
        <taxon>Pentapetalae</taxon>
        <taxon>asterids</taxon>
        <taxon>Ericales</taxon>
        <taxon>Ericaceae</taxon>
        <taxon>Vaccinioideae</taxon>
        <taxon>Vaccinieae</taxon>
        <taxon>Vaccinium</taxon>
    </lineage>
</organism>
<comment type="caution">
    <text evidence="1">The sequence shown here is derived from an EMBL/GenBank/DDBJ whole genome shotgun (WGS) entry which is preliminary data.</text>
</comment>
<dbReference type="Proteomes" id="UP000828048">
    <property type="component" value="Chromosome 7"/>
</dbReference>
<sequence length="117" mass="12926">MDYGCGPCEIRQPYMGMGTRGPSPLVPLAIVGLLSYFILGPFIQTLVDTFSPLLELGGDLEDREWTFVLLLGLVLVLLVLQMTVNIKRDSMGYDGERIGLGTLLLVVVFFILYNLLS</sequence>
<accession>A0ACB7Y4Q3</accession>
<evidence type="ECO:0000313" key="2">
    <source>
        <dbReference type="Proteomes" id="UP000828048"/>
    </source>
</evidence>